<feature type="binding site" evidence="20">
    <location>
        <begin position="297"/>
        <end position="299"/>
    </location>
    <ligand>
        <name>GTP</name>
        <dbReference type="ChEBI" id="CHEBI:37565"/>
    </ligand>
</feature>
<comment type="similarity">
    <text evidence="6 20">In the N-terminal section; belongs to the DHBP synthase family.</text>
</comment>
<keyword evidence="13 20" id="KW-0460">Magnesium</keyword>
<dbReference type="SUPFAM" id="SSF55821">
    <property type="entry name" value="YrdC/RibB"/>
    <property type="match status" value="1"/>
</dbReference>
<feature type="binding site" evidence="20">
    <location>
        <begin position="254"/>
        <end position="258"/>
    </location>
    <ligand>
        <name>GTP</name>
        <dbReference type="ChEBI" id="CHEBI:37565"/>
    </ligand>
</feature>
<dbReference type="InterPro" id="IPR000926">
    <property type="entry name" value="RibA"/>
</dbReference>
<comment type="catalytic activity">
    <reaction evidence="1 20">
        <text>D-ribulose 5-phosphate = (2S)-2-hydroxy-3-oxobutyl phosphate + formate + H(+)</text>
        <dbReference type="Rhea" id="RHEA:18457"/>
        <dbReference type="ChEBI" id="CHEBI:15378"/>
        <dbReference type="ChEBI" id="CHEBI:15740"/>
        <dbReference type="ChEBI" id="CHEBI:58121"/>
        <dbReference type="ChEBI" id="CHEBI:58830"/>
        <dbReference type="EC" id="4.1.99.12"/>
    </reaction>
</comment>
<dbReference type="InterPro" id="IPR036144">
    <property type="entry name" value="RibA-like_sf"/>
</dbReference>
<feature type="domain" description="GTP cyclohydrolase II" evidence="21">
    <location>
        <begin position="212"/>
        <end position="375"/>
    </location>
</feature>
<dbReference type="GO" id="GO:0008686">
    <property type="term" value="F:3,4-dihydroxy-2-butanone-4-phosphate synthase activity"/>
    <property type="evidence" value="ECO:0007669"/>
    <property type="project" value="UniProtKB-UniRule"/>
</dbReference>
<dbReference type="FunFam" id="3.90.870.10:FF:000001">
    <property type="entry name" value="Riboflavin biosynthesis protein RibBA"/>
    <property type="match status" value="1"/>
</dbReference>
<dbReference type="HAMAP" id="MF_00179">
    <property type="entry name" value="RibA"/>
    <property type="match status" value="1"/>
</dbReference>
<feature type="region of interest" description="GTP cyclohydrolase II" evidence="20">
    <location>
        <begin position="204"/>
        <end position="399"/>
    </location>
</feature>
<feature type="binding site" evidence="20">
    <location>
        <position position="275"/>
    </location>
    <ligand>
        <name>GTP</name>
        <dbReference type="ChEBI" id="CHEBI:37565"/>
    </ligand>
</feature>
<evidence type="ECO:0000256" key="13">
    <source>
        <dbReference type="ARBA" id="ARBA00022842"/>
    </source>
</evidence>
<evidence type="ECO:0000256" key="14">
    <source>
        <dbReference type="ARBA" id="ARBA00023134"/>
    </source>
</evidence>
<evidence type="ECO:0000256" key="10">
    <source>
        <dbReference type="ARBA" id="ARBA00022741"/>
    </source>
</evidence>
<dbReference type="NCBIfam" id="NF001591">
    <property type="entry name" value="PRK00393.1"/>
    <property type="match status" value="1"/>
</dbReference>
<dbReference type="GO" id="GO:0003935">
    <property type="term" value="F:GTP cyclohydrolase II activity"/>
    <property type="evidence" value="ECO:0007669"/>
    <property type="project" value="UniProtKB-UniRule"/>
</dbReference>
<feature type="binding site" evidence="20">
    <location>
        <position position="31"/>
    </location>
    <ligand>
        <name>Mg(2+)</name>
        <dbReference type="ChEBI" id="CHEBI:18420"/>
        <label>2</label>
    </ligand>
</feature>
<dbReference type="UniPathway" id="UPA00275">
    <property type="reaction ID" value="UER00399"/>
</dbReference>
<dbReference type="InterPro" id="IPR032677">
    <property type="entry name" value="GTP_cyclohydro_II"/>
</dbReference>
<dbReference type="Proteomes" id="UP000576225">
    <property type="component" value="Unassembled WGS sequence"/>
</dbReference>
<keyword evidence="11 20" id="KW-0378">Hydrolase</keyword>
<dbReference type="NCBIfam" id="TIGR00505">
    <property type="entry name" value="ribA"/>
    <property type="match status" value="1"/>
</dbReference>
<feature type="binding site" evidence="20">
    <location>
        <position position="145"/>
    </location>
    <ligand>
        <name>Mg(2+)</name>
        <dbReference type="ChEBI" id="CHEBI:18420"/>
        <label>2</label>
    </ligand>
</feature>
<dbReference type="RefSeq" id="WP_168961438.1">
    <property type="nucleotide sequence ID" value="NZ_CALXNT010000024.1"/>
</dbReference>
<dbReference type="GO" id="GO:0008270">
    <property type="term" value="F:zinc ion binding"/>
    <property type="evidence" value="ECO:0007669"/>
    <property type="project" value="UniProtKB-UniRule"/>
</dbReference>
<dbReference type="HAMAP" id="MF_00180">
    <property type="entry name" value="RibB"/>
    <property type="match status" value="1"/>
</dbReference>
<evidence type="ECO:0000256" key="12">
    <source>
        <dbReference type="ARBA" id="ARBA00022833"/>
    </source>
</evidence>
<evidence type="ECO:0000256" key="2">
    <source>
        <dbReference type="ARBA" id="ARBA00001936"/>
    </source>
</evidence>
<feature type="binding site" evidence="20">
    <location>
        <position position="31"/>
    </location>
    <ligand>
        <name>Mg(2+)</name>
        <dbReference type="ChEBI" id="CHEBI:18420"/>
        <label>1</label>
    </ligand>
</feature>
<keyword evidence="15 20" id="KW-0464">Manganese</keyword>
<feature type="binding site" evidence="20">
    <location>
        <position position="166"/>
    </location>
    <ligand>
        <name>D-ribulose 5-phosphate</name>
        <dbReference type="ChEBI" id="CHEBI:58121"/>
    </ligand>
</feature>
<dbReference type="GO" id="GO:0005829">
    <property type="term" value="C:cytosol"/>
    <property type="evidence" value="ECO:0007669"/>
    <property type="project" value="TreeGrafter"/>
</dbReference>
<dbReference type="InterPro" id="IPR000422">
    <property type="entry name" value="DHBP_synthase_RibB"/>
</dbReference>
<dbReference type="EC" id="3.5.4.25" evidence="20"/>
<keyword evidence="17 20" id="KW-0511">Multifunctional enzyme</keyword>
<protein>
    <recommendedName>
        <fullName evidence="20">Riboflavin biosynthesis protein RibBA</fullName>
    </recommendedName>
    <domain>
        <recommendedName>
            <fullName evidence="20">3,4-dihydroxy-2-butanone 4-phosphate synthase</fullName>
            <shortName evidence="20">DHBP synthase</shortName>
            <ecNumber evidence="20">4.1.99.12</ecNumber>
        </recommendedName>
    </domain>
    <domain>
        <recommendedName>
            <fullName evidence="20">GTP cyclohydrolase-2</fullName>
            <ecNumber evidence="20">3.5.4.25</ecNumber>
        </recommendedName>
        <alternativeName>
            <fullName evidence="20">GTP cyclohydrolase II</fullName>
        </alternativeName>
    </domain>
</protein>
<dbReference type="SUPFAM" id="SSF142695">
    <property type="entry name" value="RibA-like"/>
    <property type="match status" value="1"/>
</dbReference>
<dbReference type="PIRSF" id="PIRSF001259">
    <property type="entry name" value="RibA"/>
    <property type="match status" value="1"/>
</dbReference>
<evidence type="ECO:0000256" key="11">
    <source>
        <dbReference type="ARBA" id="ARBA00022801"/>
    </source>
</evidence>
<evidence type="ECO:0000256" key="8">
    <source>
        <dbReference type="ARBA" id="ARBA00022619"/>
    </source>
</evidence>
<feature type="binding site" evidence="20">
    <location>
        <position position="319"/>
    </location>
    <ligand>
        <name>GTP</name>
        <dbReference type="ChEBI" id="CHEBI:37565"/>
    </ligand>
</feature>
<evidence type="ECO:0000256" key="4">
    <source>
        <dbReference type="ARBA" id="ARBA00004853"/>
    </source>
</evidence>
<evidence type="ECO:0000313" key="22">
    <source>
        <dbReference type="EMBL" id="NMD85398.1"/>
    </source>
</evidence>
<comment type="caution">
    <text evidence="22">The sequence shown here is derived from an EMBL/GenBank/DDBJ whole genome shotgun (WGS) entry which is preliminary data.</text>
</comment>
<dbReference type="PANTHER" id="PTHR21327:SF18">
    <property type="entry name" value="3,4-DIHYDROXY-2-BUTANONE 4-PHOSPHATE SYNTHASE"/>
    <property type="match status" value="1"/>
</dbReference>
<dbReference type="NCBIfam" id="TIGR00506">
    <property type="entry name" value="ribB"/>
    <property type="match status" value="1"/>
</dbReference>
<comment type="cofactor">
    <cofactor evidence="2">
        <name>Mn(2+)</name>
        <dbReference type="ChEBI" id="CHEBI:29035"/>
    </cofactor>
</comment>
<name>A0A848AQQ1_9BACT</name>
<proteinExistence type="inferred from homology"/>
<sequence>MSEFVFDPVEDLVADLRQGKMVIITDDEHRENEGDLVLPAAHVTPEAITFMATYGRGLICAPLSAERASELNLSTPASLTDPFGTAFTQSVDAKRGTTTGISAFDRAATVKALIDPATSPADFVSPGHLFPLIARPGGVLRRAGHTEAAVDLARLAGLTPAGVICEIMSDDGTMARLPQLDEFRKKHGLKWGTVADLIAYRRRHEQLIIRGASARLPTVFGEFRITPYRTKVDSFEHIALVYGDVKDKENVLVRVHSECLTGDVFGSCRCDCGDQLHAAMRQIVENGSGVLVYLRQEGRGIGIFNKIHAYQLQDEGCDTVDANVKLGFAPDLREYGIGVQILLDLGVKSVRLLTNNPKKLVGLSGYGLKLAERVPLVIEPCAENEFYLRTKKERMGHLI</sequence>
<comment type="pathway">
    <text evidence="5 20">Cofactor biosynthesis; riboflavin biosynthesis; 2-hydroxy-3-oxobutyl phosphate from D-ribulose 5-phosphate: step 1/1.</text>
</comment>
<dbReference type="HAMAP" id="MF_01283">
    <property type="entry name" value="RibBA"/>
    <property type="match status" value="1"/>
</dbReference>
<dbReference type="EMBL" id="JABAEW010000003">
    <property type="protein sequence ID" value="NMD85398.1"/>
    <property type="molecule type" value="Genomic_DNA"/>
</dbReference>
<feature type="region of interest" description="DHBP synthase" evidence="20">
    <location>
        <begin position="1"/>
        <end position="203"/>
    </location>
</feature>
<comment type="cofactor">
    <cofactor evidence="20">
        <name>Mg(2+)</name>
        <dbReference type="ChEBI" id="CHEBI:18420"/>
    </cofactor>
    <cofactor evidence="20">
        <name>Mn(2+)</name>
        <dbReference type="ChEBI" id="CHEBI:29035"/>
    </cofactor>
    <text evidence="20">Binds 2 divalent metal cations per subunit. Magnesium or manganese.</text>
</comment>
<evidence type="ECO:0000259" key="21">
    <source>
        <dbReference type="Pfam" id="PF00925"/>
    </source>
</evidence>
<keyword evidence="8 20" id="KW-0686">Riboflavin biosynthesis</keyword>
<dbReference type="GO" id="GO:0005525">
    <property type="term" value="F:GTP binding"/>
    <property type="evidence" value="ECO:0007669"/>
    <property type="project" value="UniProtKB-KW"/>
</dbReference>
<feature type="site" description="Essential for DHBP synthase activity" evidence="20">
    <location>
        <position position="166"/>
    </location>
</feature>
<feature type="binding site" evidence="20">
    <location>
        <position position="272"/>
    </location>
    <ligand>
        <name>Zn(2+)</name>
        <dbReference type="ChEBI" id="CHEBI:29105"/>
        <note>catalytic</note>
    </ligand>
</feature>
<evidence type="ECO:0000256" key="9">
    <source>
        <dbReference type="ARBA" id="ARBA00022723"/>
    </source>
</evidence>
<comment type="function">
    <text evidence="18 20">Catalyzes the conversion of GTP to 2,5-diamino-6-ribosylamino-4(3H)-pyrimidinone 5'-phosphate (DARP), formate and pyrophosphate.</text>
</comment>
<dbReference type="EC" id="4.1.99.12" evidence="20"/>
<dbReference type="GO" id="GO:0000287">
    <property type="term" value="F:magnesium ion binding"/>
    <property type="evidence" value="ECO:0007669"/>
    <property type="project" value="UniProtKB-UniRule"/>
</dbReference>
<comment type="cofactor">
    <cofactor evidence="20">
        <name>Zn(2+)</name>
        <dbReference type="ChEBI" id="CHEBI:29105"/>
    </cofactor>
    <text evidence="20">Binds 1 zinc ion per subunit.</text>
</comment>
<evidence type="ECO:0000256" key="15">
    <source>
        <dbReference type="ARBA" id="ARBA00023211"/>
    </source>
</evidence>
<dbReference type="NCBIfam" id="NF006803">
    <property type="entry name" value="PRK09311.1"/>
    <property type="match status" value="1"/>
</dbReference>
<feature type="binding site" evidence="20">
    <location>
        <position position="270"/>
    </location>
    <ligand>
        <name>Zn(2+)</name>
        <dbReference type="ChEBI" id="CHEBI:29105"/>
        <note>catalytic</note>
    </ligand>
</feature>
<dbReference type="GO" id="GO:0009231">
    <property type="term" value="P:riboflavin biosynthetic process"/>
    <property type="evidence" value="ECO:0007669"/>
    <property type="project" value="UniProtKB-UniRule"/>
</dbReference>
<dbReference type="Gene3D" id="3.90.870.10">
    <property type="entry name" value="DHBP synthase"/>
    <property type="match status" value="1"/>
</dbReference>
<keyword evidence="16 20" id="KW-0456">Lyase</keyword>
<dbReference type="Gene3D" id="3.40.50.10990">
    <property type="entry name" value="GTP cyclohydrolase II"/>
    <property type="match status" value="1"/>
</dbReference>
<feature type="active site" description="Proton acceptor; for GTP cyclohydrolase activity" evidence="20">
    <location>
        <position position="331"/>
    </location>
</feature>
<feature type="binding site" evidence="20">
    <location>
        <position position="259"/>
    </location>
    <ligand>
        <name>Zn(2+)</name>
        <dbReference type="ChEBI" id="CHEBI:29105"/>
        <note>catalytic</note>
    </ligand>
</feature>
<feature type="active site" description="Nucleophile; for GTP cyclohydrolase activity" evidence="20">
    <location>
        <position position="333"/>
    </location>
</feature>
<dbReference type="FunFam" id="3.40.50.10990:FF:000001">
    <property type="entry name" value="Riboflavin biosynthesis protein RibBA"/>
    <property type="match status" value="1"/>
</dbReference>
<evidence type="ECO:0000313" key="23">
    <source>
        <dbReference type="Proteomes" id="UP000576225"/>
    </source>
</evidence>
<keyword evidence="14 20" id="KW-0342">GTP-binding</keyword>
<gene>
    <name evidence="20" type="primary">ribBA</name>
    <name evidence="22" type="ORF">HF882_02245</name>
</gene>
<dbReference type="InterPro" id="IPR017945">
    <property type="entry name" value="DHBP_synth_RibB-like_a/b_dom"/>
</dbReference>
<evidence type="ECO:0000256" key="18">
    <source>
        <dbReference type="ARBA" id="ARBA00043932"/>
    </source>
</evidence>
<feature type="binding site" evidence="20">
    <location>
        <position position="359"/>
    </location>
    <ligand>
        <name>GTP</name>
        <dbReference type="ChEBI" id="CHEBI:37565"/>
    </ligand>
</feature>
<keyword evidence="12 20" id="KW-0862">Zinc</keyword>
<dbReference type="GO" id="GO:0030145">
    <property type="term" value="F:manganese ion binding"/>
    <property type="evidence" value="ECO:0007669"/>
    <property type="project" value="UniProtKB-UniRule"/>
</dbReference>
<evidence type="ECO:0000256" key="5">
    <source>
        <dbReference type="ARBA" id="ARBA00004904"/>
    </source>
</evidence>
<evidence type="ECO:0000256" key="20">
    <source>
        <dbReference type="HAMAP-Rule" id="MF_01283"/>
    </source>
</evidence>
<comment type="similarity">
    <text evidence="7 20">In the C-terminal section; belongs to the GTP cyclohydrolase II family.</text>
</comment>
<evidence type="ECO:0000256" key="19">
    <source>
        <dbReference type="ARBA" id="ARBA00049295"/>
    </source>
</evidence>
<accession>A0A848AQQ1</accession>
<evidence type="ECO:0000256" key="17">
    <source>
        <dbReference type="ARBA" id="ARBA00023268"/>
    </source>
</evidence>
<feature type="binding site" evidence="20">
    <location>
        <begin position="142"/>
        <end position="146"/>
    </location>
    <ligand>
        <name>D-ribulose 5-phosphate</name>
        <dbReference type="ChEBI" id="CHEBI:58121"/>
    </ligand>
</feature>
<comment type="function">
    <text evidence="3 20">Catalyzes the conversion of D-ribulose 5-phosphate to formate and 3,4-dihydroxy-2-butanone 4-phosphate.</text>
</comment>
<comment type="pathway">
    <text evidence="4 20">Cofactor biosynthesis; riboflavin biosynthesis; 5-amino-6-(D-ribitylamino)uracil from GTP: step 1/4.</text>
</comment>
<evidence type="ECO:0000256" key="7">
    <source>
        <dbReference type="ARBA" id="ARBA00008976"/>
    </source>
</evidence>
<organism evidence="22 23">
    <name type="scientific">Victivallis vadensis</name>
    <dbReference type="NCBI Taxonomy" id="172901"/>
    <lineage>
        <taxon>Bacteria</taxon>
        <taxon>Pseudomonadati</taxon>
        <taxon>Lentisphaerota</taxon>
        <taxon>Lentisphaeria</taxon>
        <taxon>Victivallales</taxon>
        <taxon>Victivallaceae</taxon>
        <taxon>Victivallis</taxon>
    </lineage>
</organism>
<evidence type="ECO:0000256" key="16">
    <source>
        <dbReference type="ARBA" id="ARBA00023239"/>
    </source>
</evidence>
<evidence type="ECO:0000256" key="6">
    <source>
        <dbReference type="ARBA" id="ARBA00005520"/>
    </source>
</evidence>
<dbReference type="Pfam" id="PF00925">
    <property type="entry name" value="GTP_cyclohydro2"/>
    <property type="match status" value="1"/>
</dbReference>
<dbReference type="InterPro" id="IPR016299">
    <property type="entry name" value="Riboflavin_synth_RibBA"/>
</dbReference>
<feature type="binding site" evidence="20">
    <location>
        <position position="35"/>
    </location>
    <ligand>
        <name>D-ribulose 5-phosphate</name>
        <dbReference type="ChEBI" id="CHEBI:58121"/>
    </ligand>
</feature>
<dbReference type="AlphaFoldDB" id="A0A848AQQ1"/>
<dbReference type="PANTHER" id="PTHR21327">
    <property type="entry name" value="GTP CYCLOHYDROLASE II-RELATED"/>
    <property type="match status" value="1"/>
</dbReference>
<dbReference type="CDD" id="cd00641">
    <property type="entry name" value="GTP_cyclohydro2"/>
    <property type="match status" value="1"/>
</dbReference>
<feature type="binding site" evidence="20">
    <location>
        <begin position="30"/>
        <end position="31"/>
    </location>
    <ligand>
        <name>D-ribulose 5-phosphate</name>
        <dbReference type="ChEBI" id="CHEBI:58121"/>
    </ligand>
</feature>
<feature type="binding site" evidence="20">
    <location>
        <position position="354"/>
    </location>
    <ligand>
        <name>GTP</name>
        <dbReference type="ChEBI" id="CHEBI:37565"/>
    </ligand>
</feature>
<evidence type="ECO:0000256" key="1">
    <source>
        <dbReference type="ARBA" id="ARBA00000141"/>
    </source>
</evidence>
<feature type="site" description="Essential for DHBP synthase activity" evidence="20">
    <location>
        <position position="128"/>
    </location>
</feature>
<keyword evidence="10 20" id="KW-0547">Nucleotide-binding</keyword>
<dbReference type="Pfam" id="PF00926">
    <property type="entry name" value="DHBP_synthase"/>
    <property type="match status" value="1"/>
</dbReference>
<keyword evidence="9 20" id="KW-0479">Metal-binding</keyword>
<comment type="catalytic activity">
    <reaction evidence="19 20">
        <text>GTP + 4 H2O = 2,5-diamino-6-hydroxy-4-(5-phosphoribosylamino)-pyrimidine + formate + 2 phosphate + 3 H(+)</text>
        <dbReference type="Rhea" id="RHEA:23704"/>
        <dbReference type="ChEBI" id="CHEBI:15377"/>
        <dbReference type="ChEBI" id="CHEBI:15378"/>
        <dbReference type="ChEBI" id="CHEBI:15740"/>
        <dbReference type="ChEBI" id="CHEBI:37565"/>
        <dbReference type="ChEBI" id="CHEBI:43474"/>
        <dbReference type="ChEBI" id="CHEBI:58614"/>
        <dbReference type="EC" id="3.5.4.25"/>
    </reaction>
</comment>
<reference evidence="22 23" key="1">
    <citation type="submission" date="2020-04" db="EMBL/GenBank/DDBJ databases">
        <authorList>
            <person name="Hitch T.C.A."/>
            <person name="Wylensek D."/>
            <person name="Clavel T."/>
        </authorList>
    </citation>
    <scope>NUCLEOTIDE SEQUENCE [LARGE SCALE GENOMIC DNA]</scope>
    <source>
        <strain evidence="22 23">COR2-253-APC-1A</strain>
    </source>
</reference>
<evidence type="ECO:0000256" key="3">
    <source>
        <dbReference type="ARBA" id="ARBA00002284"/>
    </source>
</evidence>